<sequence>MFLDLKKLQQAELKVLGEFAKVCKEHNLKWFAIFGTLLGAVRHKGFVPHDDDIDVAMPRPDYDFLRNNQQLFKEPFFLQTPQNDPAASKKFMKLRNSNTTAIPEDFPEILTKGGNMGICIDIIPLDNMPPAKEAWQLQRVVASTYEQMKYSAALMENIGEEVPEFKLFWCIERGGIANAYAQLAEQYECLCSKCKESEFYFMPVLLGSFIKFRKQWFEKTLEFDFVNVKIPVPCEYEHVLNACYPYGTDIEDLENKEKKHFAITDTEKPYTDYLKPYTDMLKNSSGKEFLIFGAADSLRIWLKRYGLKNQTKYVFDNDPLKWGTEAYGLPVKNPAELPKLLKENTRLLITSIYHRKISEQLQKMGIKDFYIFIDGWKYER</sequence>
<dbReference type="EC" id="2.7.8.-" evidence="2"/>
<dbReference type="PANTHER" id="PTHR43404">
    <property type="entry name" value="LIPOPOLYSACCHARIDE CHOLINEPHOSPHOTRANSFERASE LICD"/>
    <property type="match status" value="1"/>
</dbReference>
<dbReference type="InterPro" id="IPR052942">
    <property type="entry name" value="LPS_cholinephosphotransferase"/>
</dbReference>
<evidence type="ECO:0000313" key="2">
    <source>
        <dbReference type="EMBL" id="AGS52941.1"/>
    </source>
</evidence>
<reference evidence="2" key="1">
    <citation type="submission" date="2012-03" db="EMBL/GenBank/DDBJ databases">
        <title>Functional metagenomics reveals considerable lignocellulase gene clusters in the gut microbiome of a wood-feeding higher termite.</title>
        <authorList>
            <person name="Liu N."/>
        </authorList>
    </citation>
    <scope>NUCLEOTIDE SEQUENCE</scope>
</reference>
<dbReference type="AlphaFoldDB" id="A0A806KM14"/>
<keyword evidence="2" id="KW-0808">Transferase</keyword>
<dbReference type="GO" id="GO:0016740">
    <property type="term" value="F:transferase activity"/>
    <property type="evidence" value="ECO:0007669"/>
    <property type="project" value="UniProtKB-KW"/>
</dbReference>
<organism evidence="2">
    <name type="scientific">uncultured bacterium contig00028</name>
    <dbReference type="NCBI Taxonomy" id="1181517"/>
    <lineage>
        <taxon>Bacteria</taxon>
        <taxon>environmental samples</taxon>
    </lineage>
</organism>
<dbReference type="GO" id="GO:0009100">
    <property type="term" value="P:glycoprotein metabolic process"/>
    <property type="evidence" value="ECO:0007669"/>
    <property type="project" value="UniProtKB-ARBA"/>
</dbReference>
<proteinExistence type="predicted"/>
<evidence type="ECO:0000259" key="1">
    <source>
        <dbReference type="Pfam" id="PF04991"/>
    </source>
</evidence>
<dbReference type="EMBL" id="JQ844217">
    <property type="protein sequence ID" value="AGS52941.1"/>
    <property type="molecule type" value="Genomic_DNA"/>
</dbReference>
<name>A0A806KM14_9BACT</name>
<feature type="domain" description="LicD/FKTN/FKRP nucleotidyltransferase" evidence="1">
    <location>
        <begin position="23"/>
        <end position="244"/>
    </location>
</feature>
<dbReference type="InterPro" id="IPR007074">
    <property type="entry name" value="LicD/FKTN/FKRP_NTP_transf"/>
</dbReference>
<accession>A0A806KM14</accession>
<dbReference type="PANTHER" id="PTHR43404:SF2">
    <property type="entry name" value="LIPOPOLYSACCHARIDE CHOLINEPHOSPHOTRANSFERASE LICD"/>
    <property type="match status" value="1"/>
</dbReference>
<dbReference type="Pfam" id="PF04991">
    <property type="entry name" value="LicD"/>
    <property type="match status" value="1"/>
</dbReference>
<protein>
    <submittedName>
        <fullName evidence="2">Lipopolysaccharide cholinephosphotransferase LicD1</fullName>
        <ecNumber evidence="2">2.7.8.-</ecNumber>
    </submittedName>
</protein>
<dbReference type="Gene3D" id="3.40.50.720">
    <property type="entry name" value="NAD(P)-binding Rossmann-like Domain"/>
    <property type="match status" value="1"/>
</dbReference>